<proteinExistence type="predicted"/>
<dbReference type="InterPro" id="IPR000330">
    <property type="entry name" value="SNF2_N"/>
</dbReference>
<feature type="domain" description="Helicase ATP-binding" evidence="2">
    <location>
        <begin position="462"/>
        <end position="585"/>
    </location>
</feature>
<feature type="region of interest" description="Disordered" evidence="1">
    <location>
        <begin position="255"/>
        <end position="282"/>
    </location>
</feature>
<evidence type="ECO:0000256" key="1">
    <source>
        <dbReference type="SAM" id="MobiDB-lite"/>
    </source>
</evidence>
<evidence type="ECO:0000313" key="4">
    <source>
        <dbReference type="Proteomes" id="UP000553632"/>
    </source>
</evidence>
<dbReference type="EMBL" id="JABANO010005496">
    <property type="protein sequence ID" value="KAF4753417.1"/>
    <property type="molecule type" value="Genomic_DNA"/>
</dbReference>
<dbReference type="AlphaFoldDB" id="A0A7J6U9F7"/>
<keyword evidence="4" id="KW-1185">Reference proteome</keyword>
<dbReference type="GO" id="GO:0005524">
    <property type="term" value="F:ATP binding"/>
    <property type="evidence" value="ECO:0007669"/>
    <property type="project" value="InterPro"/>
</dbReference>
<dbReference type="Gene3D" id="3.40.50.10810">
    <property type="entry name" value="Tandem AAA-ATPase domain"/>
    <property type="match status" value="1"/>
</dbReference>
<feature type="compositionally biased region" description="Basic and acidic residues" evidence="1">
    <location>
        <begin position="266"/>
        <end position="279"/>
    </location>
</feature>
<dbReference type="InterPro" id="IPR027417">
    <property type="entry name" value="P-loop_NTPase"/>
</dbReference>
<comment type="caution">
    <text evidence="3">The sequence shown here is derived from an EMBL/GenBank/DDBJ whole genome shotgun (WGS) entry which is preliminary data.</text>
</comment>
<dbReference type="InterPro" id="IPR038718">
    <property type="entry name" value="SNF2-like_sf"/>
</dbReference>
<dbReference type="PROSITE" id="PS51192">
    <property type="entry name" value="HELICASE_ATP_BIND_1"/>
    <property type="match status" value="1"/>
</dbReference>
<dbReference type="PANTHER" id="PTHR10799">
    <property type="entry name" value="SNF2/RAD54 HELICASE FAMILY"/>
    <property type="match status" value="1"/>
</dbReference>
<accession>A0A7J6U9F7</accession>
<sequence>MTSTAEDDGPVAPDERGEYSKICGIIKQAAEKNVEITDKRMRILLVMLHYLKQNPASFDAPSKNLFGRSELRRLERQIESYIRLVREATVNPVPTDSALSASEKMEIKAQLEAELFMKTGDLMQPRRKENALMHKAPSSATDAMKSSSGEMCGGMIVPTNGGDSLSIHLPVKVSSGMPGDWRIWWINEKRRKRTFAEMQHTGCENEPTLPETDETSPVKLSRVLEAQRKLRRDMIMKTLPIVRLEENSWHLPPSVIERSTKSKKMSQRDKSKIEKEEKNSGNGKFLAEMLQHRRLLFEHHRRLRDFTRQTAFSCLEKLGAKKRQEMGETDADPMQRERMQALRSQDEEAYLRLLGESGNTRLARLIAQTTEFIERLGDRVLEQKKAAVAADDTVDDTQLENELEHMEEEEEAASKHSLIQAKERYFRLTHTVQEHLTEQPSILAGGGRKLRDYQLKGVEWLVSLFNNKLNGILADSMGLGKTVQTISLLAYLQEYKGIRGPHMIVAPLSTLRSNWEQEFERWLPSFKIVLYDGSKQQRKELRERFFQVPQSTSGASAASGGVYTLPFQVLLTTDAYVLRDKQYLR</sequence>
<reference evidence="3 4" key="1">
    <citation type="submission" date="2020-04" db="EMBL/GenBank/DDBJ databases">
        <title>Perkinsus olseni comparative genomics.</title>
        <authorList>
            <person name="Bogema D.R."/>
        </authorList>
    </citation>
    <scope>NUCLEOTIDE SEQUENCE [LARGE SCALE GENOMIC DNA]</scope>
    <source>
        <strain evidence="3 4">ATCC PRA-207</strain>
    </source>
</reference>
<name>A0A7J6U9F7_PEROL</name>
<dbReference type="SUPFAM" id="SSF52540">
    <property type="entry name" value="P-loop containing nucleoside triphosphate hydrolases"/>
    <property type="match status" value="1"/>
</dbReference>
<organism evidence="3 4">
    <name type="scientific">Perkinsus olseni</name>
    <name type="common">Perkinsus atlanticus</name>
    <dbReference type="NCBI Taxonomy" id="32597"/>
    <lineage>
        <taxon>Eukaryota</taxon>
        <taxon>Sar</taxon>
        <taxon>Alveolata</taxon>
        <taxon>Perkinsozoa</taxon>
        <taxon>Perkinsea</taxon>
        <taxon>Perkinsida</taxon>
        <taxon>Perkinsidae</taxon>
        <taxon>Perkinsus</taxon>
    </lineage>
</organism>
<evidence type="ECO:0000313" key="3">
    <source>
        <dbReference type="EMBL" id="KAF4753417.1"/>
    </source>
</evidence>
<dbReference type="InterPro" id="IPR014001">
    <property type="entry name" value="Helicase_ATP-bd"/>
</dbReference>
<evidence type="ECO:0000259" key="2">
    <source>
        <dbReference type="PROSITE" id="PS51192"/>
    </source>
</evidence>
<dbReference type="Pfam" id="PF00176">
    <property type="entry name" value="SNF2-rel_dom"/>
    <property type="match status" value="1"/>
</dbReference>
<dbReference type="Proteomes" id="UP000553632">
    <property type="component" value="Unassembled WGS sequence"/>
</dbReference>
<gene>
    <name evidence="3" type="ORF">FOZ63_024771</name>
</gene>
<protein>
    <recommendedName>
        <fullName evidence="2">Helicase ATP-binding domain-containing protein</fullName>
    </recommendedName>
</protein>